<evidence type="ECO:0000313" key="12">
    <source>
        <dbReference type="EMBL" id="CAA2623184.1"/>
    </source>
</evidence>
<keyword evidence="7 11" id="KW-0472">Membrane</keyword>
<dbReference type="PANTHER" id="PTHR34552:SF1">
    <property type="entry name" value="PHOTOSYSTEM II REACTION CENTER W PROTEIN, CHLOROPLASTIC"/>
    <property type="match status" value="1"/>
</dbReference>
<dbReference type="InterPro" id="IPR009806">
    <property type="entry name" value="PSII_PsbW_class2"/>
</dbReference>
<dbReference type="Pfam" id="PF07123">
    <property type="entry name" value="PsbW"/>
    <property type="match status" value="1"/>
</dbReference>
<dbReference type="GO" id="GO:0015979">
    <property type="term" value="P:photosynthesis"/>
    <property type="evidence" value="ECO:0007669"/>
    <property type="project" value="UniProtKB-KW"/>
</dbReference>
<dbReference type="AlphaFoldDB" id="A0A7I8IZZ5"/>
<evidence type="ECO:0000256" key="9">
    <source>
        <dbReference type="ARBA" id="ARBA00031756"/>
    </source>
</evidence>
<comment type="subcellular location">
    <subcellularLocation>
        <location evidence="1">Plastid</location>
        <location evidence="1">Chloroplast thylakoid membrane</location>
        <topology evidence="1">Single-pass membrane protein</topology>
    </subcellularLocation>
</comment>
<name>A0A7I8IZZ5_SPIIN</name>
<reference evidence="12 13" key="1">
    <citation type="submission" date="2019-12" db="EMBL/GenBank/DDBJ databases">
        <authorList>
            <person name="Scholz U."/>
            <person name="Mascher M."/>
            <person name="Fiebig A."/>
        </authorList>
    </citation>
    <scope>NUCLEOTIDE SEQUENCE</scope>
</reference>
<dbReference type="Proteomes" id="UP001189122">
    <property type="component" value="Unassembled WGS sequence"/>
</dbReference>
<evidence type="ECO:0000256" key="4">
    <source>
        <dbReference type="ARBA" id="ARBA00022531"/>
    </source>
</evidence>
<dbReference type="GO" id="GO:0009523">
    <property type="term" value="C:photosystem II"/>
    <property type="evidence" value="ECO:0007669"/>
    <property type="project" value="UniProtKB-KW"/>
</dbReference>
<keyword evidence="13" id="KW-1185">Reference proteome</keyword>
<evidence type="ECO:0000256" key="7">
    <source>
        <dbReference type="ARBA" id="ARBA00023136"/>
    </source>
</evidence>
<evidence type="ECO:0000256" key="3">
    <source>
        <dbReference type="ARBA" id="ARBA00022528"/>
    </source>
</evidence>
<organism evidence="12">
    <name type="scientific">Spirodela intermedia</name>
    <name type="common">Intermediate duckweed</name>
    <dbReference type="NCBI Taxonomy" id="51605"/>
    <lineage>
        <taxon>Eukaryota</taxon>
        <taxon>Viridiplantae</taxon>
        <taxon>Streptophyta</taxon>
        <taxon>Embryophyta</taxon>
        <taxon>Tracheophyta</taxon>
        <taxon>Spermatophyta</taxon>
        <taxon>Magnoliopsida</taxon>
        <taxon>Liliopsida</taxon>
        <taxon>Araceae</taxon>
        <taxon>Lemnoideae</taxon>
        <taxon>Spirodela</taxon>
    </lineage>
</organism>
<evidence type="ECO:0000256" key="1">
    <source>
        <dbReference type="ARBA" id="ARBA00004581"/>
    </source>
</evidence>
<feature type="transmembrane region" description="Helical" evidence="11">
    <location>
        <begin position="77"/>
        <end position="96"/>
    </location>
</feature>
<dbReference type="PANTHER" id="PTHR34552">
    <property type="entry name" value="PHOTOSYSTEM II REACTION CENTER W PROTEIN, CHLOROPLASTIC"/>
    <property type="match status" value="1"/>
</dbReference>
<evidence type="ECO:0000256" key="6">
    <source>
        <dbReference type="ARBA" id="ARBA00023078"/>
    </source>
</evidence>
<keyword evidence="3" id="KW-0150">Chloroplast</keyword>
<dbReference type="EMBL" id="LR743594">
    <property type="protein sequence ID" value="CAA2623184.1"/>
    <property type="molecule type" value="Genomic_DNA"/>
</dbReference>
<keyword evidence="6" id="KW-0793">Thylakoid</keyword>
<dbReference type="GO" id="GO:0042549">
    <property type="term" value="P:photosystem II stabilization"/>
    <property type="evidence" value="ECO:0007669"/>
    <property type="project" value="TreeGrafter"/>
</dbReference>
<evidence type="ECO:0000256" key="11">
    <source>
        <dbReference type="SAM" id="Phobius"/>
    </source>
</evidence>
<keyword evidence="11" id="KW-0812">Transmembrane</keyword>
<proteinExistence type="inferred from homology"/>
<sequence length="151" mass="15835">MASLAASPRQSRAPPSSPSLPKRGSVRGGGARCSAAEEAKAAPVAGAAASLLAAASVMAASNPALADGLSLGISNNLLGWILAGVFGLIWALYFIYTSTWRKTKSRASLSEKPSPSLLCIKETPPKLAPLKQRFRGSAELRFRLRDVRSCR</sequence>
<evidence type="ECO:0000256" key="5">
    <source>
        <dbReference type="ARBA" id="ARBA00022640"/>
    </source>
</evidence>
<feature type="compositionally biased region" description="Low complexity" evidence="10">
    <location>
        <begin position="1"/>
        <end position="14"/>
    </location>
</feature>
<dbReference type="GO" id="GO:0009535">
    <property type="term" value="C:chloroplast thylakoid membrane"/>
    <property type="evidence" value="ECO:0007669"/>
    <property type="project" value="UniProtKB-SubCell"/>
</dbReference>
<protein>
    <recommendedName>
        <fullName evidence="9">PSII 6.1 kDa protein</fullName>
    </recommendedName>
</protein>
<keyword evidence="11" id="KW-1133">Transmembrane helix</keyword>
<keyword evidence="8" id="KW-0604">Photosystem II</keyword>
<evidence type="ECO:0000256" key="2">
    <source>
        <dbReference type="ARBA" id="ARBA00010395"/>
    </source>
</evidence>
<keyword evidence="4" id="KW-0602">Photosynthesis</keyword>
<feature type="region of interest" description="Disordered" evidence="10">
    <location>
        <begin position="1"/>
        <end position="32"/>
    </location>
</feature>
<accession>A0A7I8IZZ5</accession>
<keyword evidence="5" id="KW-0934">Plastid</keyword>
<evidence type="ECO:0000256" key="8">
    <source>
        <dbReference type="ARBA" id="ARBA00023276"/>
    </source>
</evidence>
<dbReference type="EMBL" id="CACRZD030000007">
    <property type="protein sequence ID" value="CAA6662741.1"/>
    <property type="molecule type" value="Genomic_DNA"/>
</dbReference>
<comment type="similarity">
    <text evidence="2">Belongs to the psbW family.</text>
</comment>
<evidence type="ECO:0000313" key="13">
    <source>
        <dbReference type="Proteomes" id="UP001189122"/>
    </source>
</evidence>
<evidence type="ECO:0000256" key="10">
    <source>
        <dbReference type="SAM" id="MobiDB-lite"/>
    </source>
</evidence>
<gene>
    <name evidence="12" type="ORF">SI7747_07009126</name>
</gene>